<gene>
    <name evidence="2" type="ORF">SAMN04489760_13613</name>
</gene>
<proteinExistence type="predicted"/>
<dbReference type="Proteomes" id="UP000198744">
    <property type="component" value="Unassembled WGS sequence"/>
</dbReference>
<sequence length="133" mass="15362">MNTALEFIKAYPVFHVATVEGNQARVRPFGFIMKRNDALYFCTNKNKDVYKQLVQNPDIEISDMGKDSWLRIRGRIAFDDSREAKAQAFEVMPDLLRMYPEGADDERFVTFYFTSAEAKLFSFTAAPKVIPLF</sequence>
<dbReference type="OrthoDB" id="9792542at2"/>
<evidence type="ECO:0000313" key="3">
    <source>
        <dbReference type="Proteomes" id="UP000198744"/>
    </source>
</evidence>
<dbReference type="SUPFAM" id="SSF50475">
    <property type="entry name" value="FMN-binding split barrel"/>
    <property type="match status" value="1"/>
</dbReference>
<organism evidence="2 3">
    <name type="scientific">Syntrophus gentianae</name>
    <dbReference type="NCBI Taxonomy" id="43775"/>
    <lineage>
        <taxon>Bacteria</taxon>
        <taxon>Pseudomonadati</taxon>
        <taxon>Thermodesulfobacteriota</taxon>
        <taxon>Syntrophia</taxon>
        <taxon>Syntrophales</taxon>
        <taxon>Syntrophaceae</taxon>
        <taxon>Syntrophus</taxon>
    </lineage>
</organism>
<dbReference type="RefSeq" id="WP_093884652.1">
    <property type="nucleotide sequence ID" value="NZ_FOBS01000036.1"/>
</dbReference>
<feature type="domain" description="Pyridoxamine 5'-phosphate oxidase N-terminal" evidence="1">
    <location>
        <begin position="5"/>
        <end position="115"/>
    </location>
</feature>
<dbReference type="STRING" id="43775.SAMN04489760_13613"/>
<evidence type="ECO:0000313" key="2">
    <source>
        <dbReference type="EMBL" id="SEM70251.1"/>
    </source>
</evidence>
<accession>A0A1H8AI03</accession>
<dbReference type="AlphaFoldDB" id="A0A1H8AI03"/>
<dbReference type="Gene3D" id="2.30.110.10">
    <property type="entry name" value="Electron Transport, Fmn-binding Protein, Chain A"/>
    <property type="match status" value="1"/>
</dbReference>
<reference evidence="2 3" key="1">
    <citation type="submission" date="2016-10" db="EMBL/GenBank/DDBJ databases">
        <authorList>
            <person name="de Groot N.N."/>
        </authorList>
    </citation>
    <scope>NUCLEOTIDE SEQUENCE [LARGE SCALE GENOMIC DNA]</scope>
    <source>
        <strain evidence="2 3">DSM 8423</strain>
    </source>
</reference>
<keyword evidence="3" id="KW-1185">Reference proteome</keyword>
<name>A0A1H8AI03_9BACT</name>
<dbReference type="InterPro" id="IPR012349">
    <property type="entry name" value="Split_barrel_FMN-bd"/>
</dbReference>
<protein>
    <submittedName>
        <fullName evidence="2">Uncharacterized protein, pyridoxamine 5'-phosphate oxidase (PNPOx-like) family</fullName>
    </submittedName>
</protein>
<dbReference type="Pfam" id="PF01243">
    <property type="entry name" value="PNPOx_N"/>
    <property type="match status" value="1"/>
</dbReference>
<dbReference type="InterPro" id="IPR011576">
    <property type="entry name" value="Pyridox_Oxase_N"/>
</dbReference>
<evidence type="ECO:0000259" key="1">
    <source>
        <dbReference type="Pfam" id="PF01243"/>
    </source>
</evidence>
<dbReference type="EMBL" id="FOBS01000036">
    <property type="protein sequence ID" value="SEM70251.1"/>
    <property type="molecule type" value="Genomic_DNA"/>
</dbReference>